<accession>A0A9N8EH50</accession>
<dbReference type="InterPro" id="IPR053213">
    <property type="entry name" value="RLP29"/>
</dbReference>
<dbReference type="SUPFAM" id="SSF52058">
    <property type="entry name" value="L domain-like"/>
    <property type="match status" value="1"/>
</dbReference>
<proteinExistence type="predicted"/>
<feature type="transmembrane region" description="Helical" evidence="2">
    <location>
        <begin position="275"/>
        <end position="297"/>
    </location>
</feature>
<comment type="caution">
    <text evidence="3">The sequence shown here is derived from an EMBL/GenBank/DDBJ whole genome shotgun (WGS) entry which is preliminary data.</text>
</comment>
<dbReference type="EMBL" id="CAICTM010001122">
    <property type="protein sequence ID" value="CAB9520668.1"/>
    <property type="molecule type" value="Genomic_DNA"/>
</dbReference>
<feature type="compositionally biased region" description="Basic and acidic residues" evidence="1">
    <location>
        <begin position="109"/>
        <end position="119"/>
    </location>
</feature>
<feature type="region of interest" description="Disordered" evidence="1">
    <location>
        <begin position="1"/>
        <end position="24"/>
    </location>
</feature>
<feature type="compositionally biased region" description="Polar residues" evidence="1">
    <location>
        <begin position="121"/>
        <end position="134"/>
    </location>
</feature>
<dbReference type="Gene3D" id="3.80.10.10">
    <property type="entry name" value="Ribonuclease Inhibitor"/>
    <property type="match status" value="4"/>
</dbReference>
<keyword evidence="4" id="KW-1185">Reference proteome</keyword>
<keyword evidence="2" id="KW-0812">Transmembrane</keyword>
<feature type="compositionally biased region" description="Basic and acidic residues" evidence="1">
    <location>
        <begin position="150"/>
        <end position="160"/>
    </location>
</feature>
<dbReference type="PANTHER" id="PTHR48009:SF16">
    <property type="entry name" value="LEUCINE-RICH REPEAT-CONTAINING N-TERMINAL PLANT-TYPE DOMAIN-CONTAINING PROTEIN"/>
    <property type="match status" value="1"/>
</dbReference>
<organism evidence="3 4">
    <name type="scientific">Seminavis robusta</name>
    <dbReference type="NCBI Taxonomy" id="568900"/>
    <lineage>
        <taxon>Eukaryota</taxon>
        <taxon>Sar</taxon>
        <taxon>Stramenopiles</taxon>
        <taxon>Ochrophyta</taxon>
        <taxon>Bacillariophyta</taxon>
        <taxon>Bacillariophyceae</taxon>
        <taxon>Bacillariophycidae</taxon>
        <taxon>Naviculales</taxon>
        <taxon>Naviculaceae</taxon>
        <taxon>Seminavis</taxon>
    </lineage>
</organism>
<feature type="compositionally biased region" description="Polar residues" evidence="1">
    <location>
        <begin position="215"/>
        <end position="235"/>
    </location>
</feature>
<dbReference type="Proteomes" id="UP001153069">
    <property type="component" value="Unassembled WGS sequence"/>
</dbReference>
<evidence type="ECO:0000313" key="4">
    <source>
        <dbReference type="Proteomes" id="UP001153069"/>
    </source>
</evidence>
<evidence type="ECO:0000256" key="1">
    <source>
        <dbReference type="SAM" id="MobiDB-lite"/>
    </source>
</evidence>
<gene>
    <name evidence="3" type="ORF">SEMRO_1124_G243830.1</name>
</gene>
<sequence>MKQSIEQQEDLVKGNDPVEVPDDDAMDQQVPALLPVPRVVVPNDCAQSAVSSISNGMPAASMYPTFRDVDQGEAPSSINMANDRAFESQPESTSSLHEHQQQTPPLPTMEDRVLAKVNEESVASENIPKKTSQQKQKESDDLKMPAGSEARGKECESKQEEVIRKAEVMASLEAVTVMVSAREEPGAYAEAGFMNRSEIVHRRGQAGPEEEEENTTVISMNSLGNENNPGQQQATGLARASLVPEKSDLQVAQRVDADDPSSRNANKIQGRKTGLFPLLSCLLILIIVIVVPVSIILTTDDTSEVAHDRESLRSEMEARITLALGKVTSLNLDDDDGPYSKALDWVLHEDPFQLLPDSENLVQRFILVLFYFQTSEKYGLWKTCNPKSRLLQVLNETITTDICYFRQVYKMTTVSNEVLEILSYQWLTGRHECDWAGIRCNRTSKIVTELHLYDFNLTGTVPTELVKLDGLQVLAFPRNSLTGTPPSELGLMQNLQEITLESNQLSGIPIPDEWFRLSNLNRLQLGDHRLGGNHFSPTPLSSRIGQLTKLHYLDLSFADTTGTMPSELFRLTELNDLIFWRNNRMTGTLPTELGLLSKLEFFSVRDSLMEGTLPTEIGLMAELRELDVSGALFTGSLPIEFYTSLERLWAVIFVTNELSGTISSYIGDMPKLEYLLGQRNFLSGTLPTEMGRLSRANRIGLNLNRFTGTVPSELCALRGSTRLKRLKVDCLPSSSTGEIPIVCPVGCCTKCCDRDTGTCQQVEEY</sequence>
<dbReference type="OrthoDB" id="660555at2759"/>
<evidence type="ECO:0000313" key="3">
    <source>
        <dbReference type="EMBL" id="CAB9520668.1"/>
    </source>
</evidence>
<dbReference type="AlphaFoldDB" id="A0A9N8EH50"/>
<feature type="region of interest" description="Disordered" evidence="1">
    <location>
        <begin position="204"/>
        <end position="239"/>
    </location>
</feature>
<dbReference type="PANTHER" id="PTHR48009">
    <property type="entry name" value="LEUCINE-RICH REPEAT (LRR) FAMILY PROTEIN"/>
    <property type="match status" value="1"/>
</dbReference>
<dbReference type="InterPro" id="IPR032675">
    <property type="entry name" value="LRR_dom_sf"/>
</dbReference>
<reference evidence="3" key="1">
    <citation type="submission" date="2020-06" db="EMBL/GenBank/DDBJ databases">
        <authorList>
            <consortium name="Plant Systems Biology data submission"/>
        </authorList>
    </citation>
    <scope>NUCLEOTIDE SEQUENCE</scope>
    <source>
        <strain evidence="3">D6</strain>
    </source>
</reference>
<evidence type="ECO:0000256" key="2">
    <source>
        <dbReference type="SAM" id="Phobius"/>
    </source>
</evidence>
<keyword evidence="2" id="KW-1133">Transmembrane helix</keyword>
<keyword evidence="2" id="KW-0472">Membrane</keyword>
<protein>
    <submittedName>
        <fullName evidence="3">Leucine Rich Repeat</fullName>
    </submittedName>
</protein>
<feature type="region of interest" description="Disordered" evidence="1">
    <location>
        <begin position="67"/>
        <end position="160"/>
    </location>
</feature>
<name>A0A9N8EH50_9STRA</name>